<evidence type="ECO:0000313" key="2">
    <source>
        <dbReference type="EMBL" id="CEL99731.1"/>
    </source>
</evidence>
<gene>
    <name evidence="2" type="ORF">Vbra_8039</name>
</gene>
<dbReference type="EMBL" id="CDMY01000287">
    <property type="protein sequence ID" value="CEL99731.1"/>
    <property type="molecule type" value="Genomic_DNA"/>
</dbReference>
<sequence>MACLCCRPVEKDRLETERAEYETKDAMRSRVIDDLTRHFLRYVQEAERDISRLRKQIDERDGCATEQVDLQARLEKSQMKNDLLIMELNVYREELLALKRLNPPEIIVTPAREPWPTATPTSPWTFDPSEPEDDGDVAIPPELWEPVEPPPASLQRRPGPPAPPAAPSSIPTPPPEQLPPPPQHLDARIASVQPPVPSSHGRIRRRRYRLHPTTACTTTAAIGHK</sequence>
<feature type="compositionally biased region" description="Pro residues" evidence="1">
    <location>
        <begin position="147"/>
        <end position="183"/>
    </location>
</feature>
<dbReference type="VEuPathDB" id="CryptoDB:Vbra_8039"/>
<proteinExistence type="predicted"/>
<dbReference type="Proteomes" id="UP000041254">
    <property type="component" value="Unassembled WGS sequence"/>
</dbReference>
<feature type="compositionally biased region" description="Basic residues" evidence="1">
    <location>
        <begin position="201"/>
        <end position="210"/>
    </location>
</feature>
<keyword evidence="3" id="KW-1185">Reference proteome</keyword>
<dbReference type="InParanoid" id="A0A0G4EQI6"/>
<protein>
    <submittedName>
        <fullName evidence="2">Uncharacterized protein</fullName>
    </submittedName>
</protein>
<dbReference type="AlphaFoldDB" id="A0A0G4EQI6"/>
<name>A0A0G4EQI6_VITBC</name>
<feature type="compositionally biased region" description="Polar residues" evidence="1">
    <location>
        <begin position="214"/>
        <end position="225"/>
    </location>
</feature>
<feature type="region of interest" description="Disordered" evidence="1">
    <location>
        <begin position="110"/>
        <end position="225"/>
    </location>
</feature>
<evidence type="ECO:0000256" key="1">
    <source>
        <dbReference type="SAM" id="MobiDB-lite"/>
    </source>
</evidence>
<organism evidence="2 3">
    <name type="scientific">Vitrella brassicaformis (strain CCMP3155)</name>
    <dbReference type="NCBI Taxonomy" id="1169540"/>
    <lineage>
        <taxon>Eukaryota</taxon>
        <taxon>Sar</taxon>
        <taxon>Alveolata</taxon>
        <taxon>Colpodellida</taxon>
        <taxon>Vitrellaceae</taxon>
        <taxon>Vitrella</taxon>
    </lineage>
</organism>
<accession>A0A0G4EQI6</accession>
<feature type="compositionally biased region" description="Low complexity" evidence="1">
    <location>
        <begin position="114"/>
        <end position="125"/>
    </location>
</feature>
<reference evidence="2 3" key="1">
    <citation type="submission" date="2014-11" db="EMBL/GenBank/DDBJ databases">
        <authorList>
            <person name="Zhu J."/>
            <person name="Qi W."/>
            <person name="Song R."/>
        </authorList>
    </citation>
    <scope>NUCLEOTIDE SEQUENCE [LARGE SCALE GENOMIC DNA]</scope>
</reference>
<evidence type="ECO:0000313" key="3">
    <source>
        <dbReference type="Proteomes" id="UP000041254"/>
    </source>
</evidence>